<evidence type="ECO:0000313" key="6">
    <source>
        <dbReference type="Proteomes" id="UP000076722"/>
    </source>
</evidence>
<dbReference type="Pfam" id="PF01585">
    <property type="entry name" value="G-patch"/>
    <property type="match status" value="1"/>
</dbReference>
<evidence type="ECO:0000256" key="2">
    <source>
        <dbReference type="SAM" id="Coils"/>
    </source>
</evidence>
<feature type="compositionally biased region" description="Polar residues" evidence="3">
    <location>
        <begin position="185"/>
        <end position="203"/>
    </location>
</feature>
<evidence type="ECO:0000259" key="4">
    <source>
        <dbReference type="PROSITE" id="PS50174"/>
    </source>
</evidence>
<feature type="region of interest" description="Disordered" evidence="3">
    <location>
        <begin position="783"/>
        <end position="816"/>
    </location>
</feature>
<dbReference type="PROSITE" id="PS50174">
    <property type="entry name" value="G_PATCH"/>
    <property type="match status" value="1"/>
</dbReference>
<feature type="region of interest" description="Disordered" evidence="3">
    <location>
        <begin position="258"/>
        <end position="318"/>
    </location>
</feature>
<feature type="compositionally biased region" description="Low complexity" evidence="3">
    <location>
        <begin position="133"/>
        <end position="142"/>
    </location>
</feature>
<dbReference type="EMBL" id="KV419404">
    <property type="protein sequence ID" value="KZS94653.1"/>
    <property type="molecule type" value="Genomic_DNA"/>
</dbReference>
<proteinExistence type="inferred from homology"/>
<feature type="compositionally biased region" description="Basic and acidic residues" evidence="3">
    <location>
        <begin position="34"/>
        <end position="43"/>
    </location>
</feature>
<accession>A0A164W151</accession>
<keyword evidence="2" id="KW-0175">Coiled coil</keyword>
<dbReference type="AlphaFoldDB" id="A0A164W151"/>
<feature type="region of interest" description="Disordered" evidence="3">
    <location>
        <begin position="1"/>
        <end position="204"/>
    </location>
</feature>
<keyword evidence="6" id="KW-1185">Reference proteome</keyword>
<organism evidence="5 6">
    <name type="scientific">Sistotremastrum niveocremeum HHB9708</name>
    <dbReference type="NCBI Taxonomy" id="1314777"/>
    <lineage>
        <taxon>Eukaryota</taxon>
        <taxon>Fungi</taxon>
        <taxon>Dikarya</taxon>
        <taxon>Basidiomycota</taxon>
        <taxon>Agaricomycotina</taxon>
        <taxon>Agaricomycetes</taxon>
        <taxon>Sistotremastrales</taxon>
        <taxon>Sistotremastraceae</taxon>
        <taxon>Sertulicium</taxon>
        <taxon>Sertulicium niveocremeum</taxon>
    </lineage>
</organism>
<reference evidence="5 6" key="1">
    <citation type="journal article" date="2016" name="Mol. Biol. Evol.">
        <title>Comparative Genomics of Early-Diverging Mushroom-Forming Fungi Provides Insights into the Origins of Lignocellulose Decay Capabilities.</title>
        <authorList>
            <person name="Nagy L.G."/>
            <person name="Riley R."/>
            <person name="Tritt A."/>
            <person name="Adam C."/>
            <person name="Daum C."/>
            <person name="Floudas D."/>
            <person name="Sun H."/>
            <person name="Yadav J.S."/>
            <person name="Pangilinan J."/>
            <person name="Larsson K.H."/>
            <person name="Matsuura K."/>
            <person name="Barry K."/>
            <person name="Labutti K."/>
            <person name="Kuo R."/>
            <person name="Ohm R.A."/>
            <person name="Bhattacharya S.S."/>
            <person name="Shirouzu T."/>
            <person name="Yoshinaga Y."/>
            <person name="Martin F.M."/>
            <person name="Grigoriev I.V."/>
            <person name="Hibbett D.S."/>
        </authorList>
    </citation>
    <scope>NUCLEOTIDE SEQUENCE [LARGE SCALE GENOMIC DNA]</scope>
    <source>
        <strain evidence="5 6">HHB9708</strain>
    </source>
</reference>
<gene>
    <name evidence="5" type="ORF">SISNIDRAFT_409942</name>
</gene>
<dbReference type="GO" id="GO:0071008">
    <property type="term" value="C:U2-type post-mRNA release spliceosomal complex"/>
    <property type="evidence" value="ECO:0007669"/>
    <property type="project" value="TreeGrafter"/>
</dbReference>
<dbReference type="OrthoDB" id="4822at2759"/>
<dbReference type="InterPro" id="IPR045211">
    <property type="entry name" value="TFP11/STIP/Ntr1"/>
</dbReference>
<evidence type="ECO:0000256" key="1">
    <source>
        <dbReference type="ARBA" id="ARBA00010900"/>
    </source>
</evidence>
<feature type="compositionally biased region" description="Basic and acidic residues" evidence="3">
    <location>
        <begin position="260"/>
        <end position="287"/>
    </location>
</feature>
<feature type="compositionally biased region" description="Acidic residues" evidence="3">
    <location>
        <begin position="104"/>
        <end position="132"/>
    </location>
</feature>
<dbReference type="Proteomes" id="UP000076722">
    <property type="component" value="Unassembled WGS sequence"/>
</dbReference>
<dbReference type="InterPro" id="IPR022783">
    <property type="entry name" value="GCFC_dom"/>
</dbReference>
<comment type="similarity">
    <text evidence="1">Belongs to the TFP11/STIP family.</text>
</comment>
<dbReference type="PANTHER" id="PTHR23329">
    <property type="entry name" value="TUFTELIN-INTERACTING PROTEIN 11-RELATED"/>
    <property type="match status" value="1"/>
</dbReference>
<feature type="compositionally biased region" description="Basic and acidic residues" evidence="3">
    <location>
        <begin position="792"/>
        <end position="803"/>
    </location>
</feature>
<dbReference type="STRING" id="1314777.A0A164W151"/>
<dbReference type="GO" id="GO:0000390">
    <property type="term" value="P:spliceosomal complex disassembly"/>
    <property type="evidence" value="ECO:0007669"/>
    <property type="project" value="InterPro"/>
</dbReference>
<evidence type="ECO:0000313" key="5">
    <source>
        <dbReference type="EMBL" id="KZS94653.1"/>
    </source>
</evidence>
<dbReference type="InterPro" id="IPR000467">
    <property type="entry name" value="G_patch_dom"/>
</dbReference>
<evidence type="ECO:0000256" key="3">
    <source>
        <dbReference type="SAM" id="MobiDB-lite"/>
    </source>
</evidence>
<feature type="domain" description="G-patch" evidence="4">
    <location>
        <begin position="215"/>
        <end position="261"/>
    </location>
</feature>
<name>A0A164W151_9AGAM</name>
<dbReference type="GO" id="GO:0003676">
    <property type="term" value="F:nucleic acid binding"/>
    <property type="evidence" value="ECO:0007669"/>
    <property type="project" value="InterPro"/>
</dbReference>
<protein>
    <submittedName>
        <fullName evidence="5">TFP11-domain-containing protein</fullName>
    </submittedName>
</protein>
<feature type="coiled-coil region" evidence="2">
    <location>
        <begin position="397"/>
        <end position="445"/>
    </location>
</feature>
<sequence length="901" mass="100813">MARRKRQLLDDDDPDTSSASDDGGDGENEYYGLSRDEREERELLNNPYKRRKVGQSWDSDLEDEEYPTSSKSSKKANRQAPVFTSGAKLDPQSIDISEEHIESGSEDTEEEDGDEGEGSVVDSEPEEEEEEPVVVPRVPSPETANPFRSRGLGSRGIGANASFAPKSNAEPVAAIPQGTVRSGIGSKSQFTAQSSVPPQSAPLTASEKVHFRKLEGSFGARMLAGMGWQPGTGLGASGEGIVTPIESKLRPRNMGIAFKGFDEKTSQAKQEAKRRARRYDHDEEKPGGSKGRKSKAGTSQQRADAWKKPRKSKHKVEHKTYEQILAETAQETSSVGIIIDATGAQHRELSSLAELASVGWIPSQEPTHIPEVRHNMRLIANGCKSDLEKIAQEARLVDEAKKRLALEDKRLRDQADQEAELISRLQALHLTVDELSEKARELEQLPVTTLDAFETVIEKLTTVNPKEYSSYHVDEIVVAALAPSIRKIMLEWDPLANPESMAHTFHAWRQALQLPPLGHRNNQNPDDARSRVMPDAPMTPYESLLWNVWMPKIRSTINNEWLPSDPKSLTGLYEEWKDILPSFVQDNVMDQLILPKVQKAVSEWNSRSGVPLQTLVFPWLPHLGLRTEGVLSEACRKVKALLRSWDIREGAPPDLVTWKEMFSASEWESMILKYVIPKLGASMRADFKVNPRKQEMATLNQVISWHPFVRPSVFSQLLETEFFPKWLDALHLWLTAPSANYEEIARWYDEWKKAFPVAVRELSAVQEGFERATKLMHDALSLGPKAAGSLPRPEHRPLRDSGQRTKAPATPSKVPPSRTAEITFRALVEDFASSHNLLFIPLGRSHPTSRMPLYRVSAGIDGKNGLTVFIMDDAVWLVEGDDYHAISLEDMILRATKITRS</sequence>
<dbReference type="PANTHER" id="PTHR23329:SF1">
    <property type="entry name" value="TUFTELIN-INTERACTING PROTEIN 11"/>
    <property type="match status" value="1"/>
</dbReference>
<feature type="compositionally biased region" description="Basic residues" evidence="3">
    <location>
        <begin position="308"/>
        <end position="317"/>
    </location>
</feature>
<dbReference type="SMART" id="SM00443">
    <property type="entry name" value="G_patch"/>
    <property type="match status" value="1"/>
</dbReference>
<dbReference type="Pfam" id="PF07842">
    <property type="entry name" value="GCFC"/>
    <property type="match status" value="1"/>
</dbReference>